<evidence type="ECO:0000313" key="3">
    <source>
        <dbReference type="Proteomes" id="UP001562425"/>
    </source>
</evidence>
<dbReference type="InterPro" id="IPR032675">
    <property type="entry name" value="LRR_dom_sf"/>
</dbReference>
<dbReference type="Gene3D" id="3.80.10.10">
    <property type="entry name" value="Ribonuclease Inhibitor"/>
    <property type="match status" value="1"/>
</dbReference>
<proteinExistence type="predicted"/>
<dbReference type="Gene3D" id="1.20.1280.50">
    <property type="match status" value="1"/>
</dbReference>
<reference evidence="2 3" key="1">
    <citation type="submission" date="2024-05" db="EMBL/GenBank/DDBJ databases">
        <title>Culex pipiens pipiens assembly and annotation.</title>
        <authorList>
            <person name="Alout H."/>
            <person name="Durand T."/>
        </authorList>
    </citation>
    <scope>NUCLEOTIDE SEQUENCE [LARGE SCALE GENOMIC DNA]</scope>
    <source>
        <strain evidence="2">HA-2024</strain>
        <tissue evidence="2">Whole body</tissue>
    </source>
</reference>
<name>A0ABD1CTY1_CULPP</name>
<dbReference type="CDD" id="cd09917">
    <property type="entry name" value="F-box_SF"/>
    <property type="match status" value="1"/>
</dbReference>
<comment type="caution">
    <text evidence="2">The sequence shown here is derived from an EMBL/GenBank/DDBJ whole genome shotgun (WGS) entry which is preliminary data.</text>
</comment>
<evidence type="ECO:0000259" key="1">
    <source>
        <dbReference type="PROSITE" id="PS50181"/>
    </source>
</evidence>
<dbReference type="SMART" id="SM00256">
    <property type="entry name" value="FBOX"/>
    <property type="match status" value="1"/>
</dbReference>
<sequence>MIAKCNGSTSLNQTTIEQHSPMASSADAPPIASLPPEVLDLVFAQLSPADRRSARQVNRCWRSILWANRYITNSTLRVSPYTLTSLLVLEQMKRPFRQIHVTTSCSSDGRFYAWLKKLLLSSEIAGSVQVMKLQINGRDINILFDRRLQSYVFRNVTELVLISKPKLTPRDLMGINVDVQLPRLETLKVDSLARANYQLIQTFSRQIKRLVIQVDRKHELLTILSMSNLDRIEELAIGVNKKAQGIMEILTPNDFYVPHINTLNKLLKLEILDEANMFVQVFDLVISSAPNLTHLRITGVEMNPNALFAANNLWNLEFLQLVARTNNPNWTSEIEFSFPELHTLILSPELMGRPGELPKLNTLAIINPTEKACRWRQTWGINALALYPDQVPTITKFYIRGINLSCIDAFVLSTFPKSSTVLAEDRKGYVIGSLRLPDGTCPEPYRVPWTGQIEELRAEFTASVTVKEPASKPCGSQLCYGSGGCVPPPVTPTRLSRFLRAMRRRFRMFGKKIKEDFASMVRRVQRGIFLLGAYGCSCCNV</sequence>
<dbReference type="SUPFAM" id="SSF81383">
    <property type="entry name" value="F-box domain"/>
    <property type="match status" value="1"/>
</dbReference>
<dbReference type="InterPro" id="IPR036047">
    <property type="entry name" value="F-box-like_dom_sf"/>
</dbReference>
<dbReference type="SUPFAM" id="SSF52047">
    <property type="entry name" value="RNI-like"/>
    <property type="match status" value="1"/>
</dbReference>
<dbReference type="Proteomes" id="UP001562425">
    <property type="component" value="Unassembled WGS sequence"/>
</dbReference>
<gene>
    <name evidence="2" type="ORF">pipiens_003703</name>
</gene>
<dbReference type="PROSITE" id="PS50181">
    <property type="entry name" value="FBOX"/>
    <property type="match status" value="1"/>
</dbReference>
<feature type="domain" description="F-box" evidence="1">
    <location>
        <begin position="28"/>
        <end position="74"/>
    </location>
</feature>
<protein>
    <recommendedName>
        <fullName evidence="1">F-box domain-containing protein</fullName>
    </recommendedName>
</protein>
<dbReference type="InterPro" id="IPR001810">
    <property type="entry name" value="F-box_dom"/>
</dbReference>
<dbReference type="EMBL" id="JBEHCU010009435">
    <property type="protein sequence ID" value="KAL1379887.1"/>
    <property type="molecule type" value="Genomic_DNA"/>
</dbReference>
<accession>A0ABD1CTY1</accession>
<dbReference type="AlphaFoldDB" id="A0ABD1CTY1"/>
<organism evidence="2 3">
    <name type="scientific">Culex pipiens pipiens</name>
    <name type="common">Northern house mosquito</name>
    <dbReference type="NCBI Taxonomy" id="38569"/>
    <lineage>
        <taxon>Eukaryota</taxon>
        <taxon>Metazoa</taxon>
        <taxon>Ecdysozoa</taxon>
        <taxon>Arthropoda</taxon>
        <taxon>Hexapoda</taxon>
        <taxon>Insecta</taxon>
        <taxon>Pterygota</taxon>
        <taxon>Neoptera</taxon>
        <taxon>Endopterygota</taxon>
        <taxon>Diptera</taxon>
        <taxon>Nematocera</taxon>
        <taxon>Culicoidea</taxon>
        <taxon>Culicidae</taxon>
        <taxon>Culicinae</taxon>
        <taxon>Culicini</taxon>
        <taxon>Culex</taxon>
        <taxon>Culex</taxon>
    </lineage>
</organism>
<keyword evidence="3" id="KW-1185">Reference proteome</keyword>
<evidence type="ECO:0000313" key="2">
    <source>
        <dbReference type="EMBL" id="KAL1379887.1"/>
    </source>
</evidence>
<dbReference type="Pfam" id="PF12937">
    <property type="entry name" value="F-box-like"/>
    <property type="match status" value="1"/>
</dbReference>